<protein>
    <submittedName>
        <fullName evidence="5">Pentatricopeptide repeat-containing protein chloroplastic</fullName>
    </submittedName>
</protein>
<accession>A0A1D6GYX7</accession>
<keyword evidence="3" id="KW-0809">Transit peptide</keyword>
<dbReference type="eggNOG" id="KOG4197">
    <property type="taxonomic scope" value="Eukaryota"/>
</dbReference>
<evidence type="ECO:0000256" key="3">
    <source>
        <dbReference type="ARBA" id="ARBA00022946"/>
    </source>
</evidence>
<proteinExistence type="inferred from homology"/>
<evidence type="ECO:0000256" key="4">
    <source>
        <dbReference type="PROSITE-ProRule" id="PRU00708"/>
    </source>
</evidence>
<dbReference type="PaxDb" id="4577-GRMZM2G064951_P01"/>
<dbReference type="SMR" id="A0A1D6GYX7"/>
<name>A0A1D6GYX7_MAIZE</name>
<feature type="repeat" description="PPR" evidence="4">
    <location>
        <begin position="231"/>
        <end position="265"/>
    </location>
</feature>
<feature type="repeat" description="PPR" evidence="4">
    <location>
        <begin position="196"/>
        <end position="230"/>
    </location>
</feature>
<dbReference type="PROSITE" id="PS51375">
    <property type="entry name" value="PPR"/>
    <property type="match status" value="5"/>
</dbReference>
<evidence type="ECO:0000256" key="1">
    <source>
        <dbReference type="ARBA" id="ARBA00007626"/>
    </source>
</evidence>
<gene>
    <name evidence="5" type="ORF">ZEAMMB73_Zm00001d015057</name>
</gene>
<reference evidence="5" key="1">
    <citation type="submission" date="2015-12" db="EMBL/GenBank/DDBJ databases">
        <title>Update maize B73 reference genome by single molecule sequencing technologies.</title>
        <authorList>
            <consortium name="Maize Genome Sequencing Project"/>
            <person name="Ware D."/>
        </authorList>
    </citation>
    <scope>NUCLEOTIDE SEQUENCE</scope>
    <source>
        <tissue evidence="5">Seedling</tissue>
    </source>
</reference>
<dbReference type="AlphaFoldDB" id="A0A1D6GYX7"/>
<organism evidence="5">
    <name type="scientific">Zea mays</name>
    <name type="common">Maize</name>
    <dbReference type="NCBI Taxonomy" id="4577"/>
    <lineage>
        <taxon>Eukaryota</taxon>
        <taxon>Viridiplantae</taxon>
        <taxon>Streptophyta</taxon>
        <taxon>Embryophyta</taxon>
        <taxon>Tracheophyta</taxon>
        <taxon>Spermatophyta</taxon>
        <taxon>Magnoliopsida</taxon>
        <taxon>Liliopsida</taxon>
        <taxon>Poales</taxon>
        <taxon>Poaceae</taxon>
        <taxon>PACMAD clade</taxon>
        <taxon>Panicoideae</taxon>
        <taxon>Andropogonodae</taxon>
        <taxon>Andropogoneae</taxon>
        <taxon>Tripsacinae</taxon>
        <taxon>Zea</taxon>
    </lineage>
</organism>
<evidence type="ECO:0000313" key="5">
    <source>
        <dbReference type="EMBL" id="AQK67961.1"/>
    </source>
</evidence>
<dbReference type="InParanoid" id="A0A1D6GYX7"/>
<keyword evidence="2" id="KW-0677">Repeat</keyword>
<feature type="repeat" description="PPR" evidence="4">
    <location>
        <begin position="308"/>
        <end position="342"/>
    </location>
</feature>
<dbReference type="EMBL" id="CM000781">
    <property type="protein sequence ID" value="AQK67961.1"/>
    <property type="molecule type" value="Genomic_DNA"/>
</dbReference>
<dbReference type="Gene3D" id="1.25.40.10">
    <property type="entry name" value="Tetratricopeptide repeat domain"/>
    <property type="match status" value="4"/>
</dbReference>
<feature type="repeat" description="PPR" evidence="4">
    <location>
        <begin position="88"/>
        <end position="118"/>
    </location>
</feature>
<dbReference type="PANTHER" id="PTHR47936">
    <property type="entry name" value="PPR_LONG DOMAIN-CONTAINING PROTEIN"/>
    <property type="match status" value="1"/>
</dbReference>
<dbReference type="ExpressionAtlas" id="A0A1D6GYX7">
    <property type="expression patterns" value="baseline and differential"/>
</dbReference>
<dbReference type="InterPro" id="IPR002885">
    <property type="entry name" value="PPR_rpt"/>
</dbReference>
<dbReference type="Pfam" id="PF12854">
    <property type="entry name" value="PPR_1"/>
    <property type="match status" value="1"/>
</dbReference>
<dbReference type="STRING" id="4577.A0A1D6GYX7"/>
<sequence>MSATSSSTASTSTTDAGASFMCACCMQLSPHSFNSLLAALLRCPGASPDVATLNTLIHGLSTASPCPSAPALLRLFRFLPEAYAFAPDAITYNSMLAALCRAGDLATARRLFDGMRVGEQGGEAGAFPNVVTYTTMIRACCARRLADEALSLFKMMLVEGVRPNRITYNTMMQGFCQAGRMELVKEVFGMDSFKPDTCTFNTLMAAHCREGRIQDAKKVFDQTMELRVRRDSASYSIVTRALCENGEFGRAEELVDSLLEKEVLKKRGGCVPLIAYYNPVFKYLCENGKAKKARLLFGQLLDIRSKVDFLAFKTLILGHCKEEDFEQGYELVLSMLKRDLMPDTCGSAMNWVWQFTARFWMELQRHSSFSMS</sequence>
<dbReference type="InterPro" id="IPR011990">
    <property type="entry name" value="TPR-like_helical_dom_sf"/>
</dbReference>
<dbReference type="Pfam" id="PF01535">
    <property type="entry name" value="PPR"/>
    <property type="match status" value="1"/>
</dbReference>
<dbReference type="Pfam" id="PF13041">
    <property type="entry name" value="PPR_2"/>
    <property type="match status" value="2"/>
</dbReference>
<comment type="similarity">
    <text evidence="1">Belongs to the PPR family. P subfamily.</text>
</comment>
<feature type="repeat" description="PPR" evidence="4">
    <location>
        <begin position="129"/>
        <end position="163"/>
    </location>
</feature>
<dbReference type="NCBIfam" id="TIGR00756">
    <property type="entry name" value="PPR"/>
    <property type="match status" value="4"/>
</dbReference>
<evidence type="ECO:0000256" key="2">
    <source>
        <dbReference type="ARBA" id="ARBA00022737"/>
    </source>
</evidence>
<dbReference type="PANTHER" id="PTHR47936:SF1">
    <property type="entry name" value="PENTATRICOPEPTIDE REPEAT-CONTAINING PROTEIN GUN1, CHLOROPLASTIC"/>
    <property type="match status" value="1"/>
</dbReference>